<dbReference type="InterPro" id="IPR043519">
    <property type="entry name" value="NT_sf"/>
</dbReference>
<dbReference type="OrthoDB" id="8444801at2"/>
<dbReference type="InterPro" id="IPR006116">
    <property type="entry name" value="NT_2-5OAS_ClassI-CCAase"/>
</dbReference>
<dbReference type="InterPro" id="IPR053550">
    <property type="entry name" value="CD-NTase"/>
</dbReference>
<protein>
    <submittedName>
        <fullName evidence="2">Nucleotidyltransferase</fullName>
    </submittedName>
</protein>
<dbReference type="GO" id="GO:0051607">
    <property type="term" value="P:defense response to virus"/>
    <property type="evidence" value="ECO:0007669"/>
    <property type="project" value="UniProtKB-KW"/>
</dbReference>
<keyword evidence="3" id="KW-1185">Reference proteome</keyword>
<dbReference type="Pfam" id="PF18144">
    <property type="entry name" value="SMODS"/>
    <property type="match status" value="1"/>
</dbReference>
<dbReference type="NCBIfam" id="NF041117">
    <property type="entry name" value="CBASS_cyclase_b"/>
    <property type="match status" value="1"/>
</dbReference>
<dbReference type="GO" id="GO:0016779">
    <property type="term" value="F:nucleotidyltransferase activity"/>
    <property type="evidence" value="ECO:0007669"/>
    <property type="project" value="InterPro"/>
</dbReference>
<name>A0A502FIS9_9PROT</name>
<dbReference type="AlphaFoldDB" id="A0A502FIS9"/>
<organism evidence="2 3">
    <name type="scientific">Muricoccus nepalensis</name>
    <dbReference type="NCBI Taxonomy" id="1854500"/>
    <lineage>
        <taxon>Bacteria</taxon>
        <taxon>Pseudomonadati</taxon>
        <taxon>Pseudomonadota</taxon>
        <taxon>Alphaproteobacteria</taxon>
        <taxon>Acetobacterales</taxon>
        <taxon>Roseomonadaceae</taxon>
        <taxon>Muricoccus</taxon>
    </lineage>
</organism>
<proteinExistence type="predicted"/>
<dbReference type="EMBL" id="RCZP01000029">
    <property type="protein sequence ID" value="TPG49279.1"/>
    <property type="molecule type" value="Genomic_DNA"/>
</dbReference>
<dbReference type="CDD" id="cd05400">
    <property type="entry name" value="NT_2-5OAS_ClassI-CCAase"/>
    <property type="match status" value="1"/>
</dbReference>
<dbReference type="Proteomes" id="UP000317078">
    <property type="component" value="Unassembled WGS sequence"/>
</dbReference>
<reference evidence="2 3" key="1">
    <citation type="journal article" date="2019" name="Environ. Microbiol.">
        <title>Species interactions and distinct microbial communities in high Arctic permafrost affected cryosols are associated with the CH4 and CO2 gas fluxes.</title>
        <authorList>
            <person name="Altshuler I."/>
            <person name="Hamel J."/>
            <person name="Turney S."/>
            <person name="Magnuson E."/>
            <person name="Levesque R."/>
            <person name="Greer C."/>
            <person name="Whyte L.G."/>
        </authorList>
    </citation>
    <scope>NUCLEOTIDE SEQUENCE [LARGE SCALE GENOMIC DNA]</scope>
    <source>
        <strain evidence="2 3">S9.3B</strain>
    </source>
</reference>
<dbReference type="SUPFAM" id="SSF81301">
    <property type="entry name" value="Nucleotidyltransferase"/>
    <property type="match status" value="1"/>
</dbReference>
<keyword evidence="1" id="KW-0051">Antiviral defense</keyword>
<evidence type="ECO:0000256" key="1">
    <source>
        <dbReference type="ARBA" id="ARBA00023118"/>
    </source>
</evidence>
<evidence type="ECO:0000313" key="2">
    <source>
        <dbReference type="EMBL" id="TPG49279.1"/>
    </source>
</evidence>
<keyword evidence="2" id="KW-0808">Transferase</keyword>
<sequence length="314" mass="33684">MGGGGGGSWVGSRTPAELVQLVRNSEQQSADASFESTLSSELGQLLAGYNGRDVELVRERLEDVKRALEGALEGTLDQVFGGSVAKHTYVDGLSDVDTLLILNDASLADGGPRKALERMEKVLRERLAGRAVITHGQMAVTVEYNDGMMIQLLPAVREGDGRLRVPSSRQPHAWSAIDPKAFQEVLTRRNSECGGKLVPVIKLAKAINGTLPEAQRLSGYHVESLAIAAFRGYNGPKTTAAMLPSFFEKARDLVRSPIRDSTGQSVHVDGYLGDAESPQRIAAGHVLGAIAKRMRNANAAGSLARWRGLFGLDE</sequence>
<gene>
    <name evidence="2" type="ORF">EAH89_21450</name>
</gene>
<comment type="caution">
    <text evidence="2">The sequence shown here is derived from an EMBL/GenBank/DDBJ whole genome shotgun (WGS) entry which is preliminary data.</text>
</comment>
<dbReference type="Gene3D" id="3.30.460.10">
    <property type="entry name" value="Beta Polymerase, domain 2"/>
    <property type="match status" value="1"/>
</dbReference>
<evidence type="ECO:0000313" key="3">
    <source>
        <dbReference type="Proteomes" id="UP000317078"/>
    </source>
</evidence>
<accession>A0A502FIS9</accession>